<dbReference type="InterPro" id="IPR050194">
    <property type="entry name" value="Glycosyltransferase_grp1"/>
</dbReference>
<dbReference type="GO" id="GO:0016758">
    <property type="term" value="F:hexosyltransferase activity"/>
    <property type="evidence" value="ECO:0007669"/>
    <property type="project" value="TreeGrafter"/>
</dbReference>
<dbReference type="Gene3D" id="3.40.50.2000">
    <property type="entry name" value="Glycogen Phosphorylase B"/>
    <property type="match status" value="2"/>
</dbReference>
<organism evidence="1 2">
    <name type="scientific">Afifella marina DSM 2698</name>
    <dbReference type="NCBI Taxonomy" id="1120955"/>
    <lineage>
        <taxon>Bacteria</taxon>
        <taxon>Pseudomonadati</taxon>
        <taxon>Pseudomonadota</taxon>
        <taxon>Alphaproteobacteria</taxon>
        <taxon>Hyphomicrobiales</taxon>
        <taxon>Afifellaceae</taxon>
        <taxon>Afifella</taxon>
    </lineage>
</organism>
<evidence type="ECO:0000313" key="2">
    <source>
        <dbReference type="Proteomes" id="UP000199347"/>
    </source>
</evidence>
<dbReference type="AlphaFoldDB" id="A0A1G5MDM2"/>
<gene>
    <name evidence="1" type="ORF">SAMN03080610_00508</name>
</gene>
<name>A0A1G5MDM2_AFIMA</name>
<dbReference type="Proteomes" id="UP000199347">
    <property type="component" value="Unassembled WGS sequence"/>
</dbReference>
<dbReference type="STRING" id="1120955.SAMN03080610_00508"/>
<dbReference type="Pfam" id="PF13692">
    <property type="entry name" value="Glyco_trans_1_4"/>
    <property type="match status" value="1"/>
</dbReference>
<keyword evidence="2" id="KW-1185">Reference proteome</keyword>
<dbReference type="OrthoDB" id="5443996at2"/>
<accession>A0A1G5MDM2</accession>
<dbReference type="PANTHER" id="PTHR45947:SF3">
    <property type="entry name" value="SULFOQUINOVOSYL TRANSFERASE SQD2"/>
    <property type="match status" value="1"/>
</dbReference>
<dbReference type="SUPFAM" id="SSF53756">
    <property type="entry name" value="UDP-Glycosyltransferase/glycogen phosphorylase"/>
    <property type="match status" value="1"/>
</dbReference>
<dbReference type="EMBL" id="FMVW01000001">
    <property type="protein sequence ID" value="SCZ23252.1"/>
    <property type="molecule type" value="Genomic_DNA"/>
</dbReference>
<proteinExistence type="predicted"/>
<dbReference type="RefSeq" id="WP_092809296.1">
    <property type="nucleotide sequence ID" value="NZ_FMVW01000001.1"/>
</dbReference>
<evidence type="ECO:0000313" key="1">
    <source>
        <dbReference type="EMBL" id="SCZ23252.1"/>
    </source>
</evidence>
<protein>
    <submittedName>
        <fullName evidence="1">Glycosyltransferase involved in cell wall bisynthesis</fullName>
    </submittedName>
</protein>
<keyword evidence="1" id="KW-0808">Transferase</keyword>
<dbReference type="PANTHER" id="PTHR45947">
    <property type="entry name" value="SULFOQUINOVOSYL TRANSFERASE SQD2"/>
    <property type="match status" value="1"/>
</dbReference>
<sequence>MKIAFYAPMKPPDHPVASGDRTFARAILAALRALGHEVEVVSRFRSWCRDPGEQTALAQTAEAERRAVRGRLETAPPDLWLTYHLYHKAPDWLGPEISTDLGIPYVVIEASFAEKQRSGPWRAGAAAAEAALAKASMVAAIQSEDLAGLRKIVPQERLTHLAPFMELGPFLRVESGRDPGPLRLLAVGMMRAGSKASTYQALAKALTAWVEADWTLTAVGDGPERSTLEPLFPEDKRRFIGAVAPDAMPALYAAADIFVWPALKEPLGFVFLEAMASGLPIIGGRGGGVPDLVQDGVNGFLVEPQEPRNVAAALSRLADPGLRARMGAAGRLIAAEKHSLEAGMTGLSSLIARAGATTRETA</sequence>
<dbReference type="CDD" id="cd03801">
    <property type="entry name" value="GT4_PimA-like"/>
    <property type="match status" value="1"/>
</dbReference>
<reference evidence="1 2" key="1">
    <citation type="submission" date="2016-10" db="EMBL/GenBank/DDBJ databases">
        <authorList>
            <person name="de Groot N.N."/>
        </authorList>
    </citation>
    <scope>NUCLEOTIDE SEQUENCE [LARGE SCALE GENOMIC DNA]</scope>
    <source>
        <strain evidence="1 2">DSM 2698</strain>
    </source>
</reference>